<reference evidence="1" key="1">
    <citation type="submission" date="2019-12" db="EMBL/GenBank/DDBJ databases">
        <title>An insight into the sialome of adult female Ixodes ricinus ticks feeding for 6 days.</title>
        <authorList>
            <person name="Perner J."/>
            <person name="Ribeiro J.M.C."/>
        </authorList>
    </citation>
    <scope>NUCLEOTIDE SEQUENCE</scope>
    <source>
        <strain evidence="1">Semi-engorged</strain>
        <tissue evidence="1">Salivary glands</tissue>
    </source>
</reference>
<name>A0A6B0UHL0_IXORI</name>
<protein>
    <submittedName>
        <fullName evidence="1">Putative secreted protein</fullName>
    </submittedName>
</protein>
<accession>A0A6B0UHL0</accession>
<dbReference type="EMBL" id="GIFC01006952">
    <property type="protein sequence ID" value="MXU89035.1"/>
    <property type="molecule type" value="Transcribed_RNA"/>
</dbReference>
<dbReference type="AlphaFoldDB" id="A0A6B0UHL0"/>
<evidence type="ECO:0000313" key="1">
    <source>
        <dbReference type="EMBL" id="MXU89035.1"/>
    </source>
</evidence>
<sequence length="105" mass="12376">MSASFRFFTVLIFTVSVNSYMFLIFFFSSVSPIISFIKMLNSQLYIKCQCKNLFTFCFSVLFQNCYLQDVSDEINTRLFPVSSARWCNLPCFFILAIEGQEFRWS</sequence>
<proteinExistence type="predicted"/>
<organism evidence="1">
    <name type="scientific">Ixodes ricinus</name>
    <name type="common">Common tick</name>
    <name type="synonym">Acarus ricinus</name>
    <dbReference type="NCBI Taxonomy" id="34613"/>
    <lineage>
        <taxon>Eukaryota</taxon>
        <taxon>Metazoa</taxon>
        <taxon>Ecdysozoa</taxon>
        <taxon>Arthropoda</taxon>
        <taxon>Chelicerata</taxon>
        <taxon>Arachnida</taxon>
        <taxon>Acari</taxon>
        <taxon>Parasitiformes</taxon>
        <taxon>Ixodida</taxon>
        <taxon>Ixodoidea</taxon>
        <taxon>Ixodidae</taxon>
        <taxon>Ixodinae</taxon>
        <taxon>Ixodes</taxon>
    </lineage>
</organism>